<comment type="caution">
    <text evidence="1">The sequence shown here is derived from an EMBL/GenBank/DDBJ whole genome shotgun (WGS) entry which is preliminary data.</text>
</comment>
<gene>
    <name evidence="1" type="ORF">GCM10015535_51620</name>
</gene>
<evidence type="ECO:0000313" key="2">
    <source>
        <dbReference type="Proteomes" id="UP000660675"/>
    </source>
</evidence>
<name>A0ABQ2W743_9ACTN</name>
<evidence type="ECO:0000313" key="1">
    <source>
        <dbReference type="EMBL" id="GGV91926.1"/>
    </source>
</evidence>
<dbReference type="Proteomes" id="UP000660675">
    <property type="component" value="Unassembled WGS sequence"/>
</dbReference>
<protein>
    <submittedName>
        <fullName evidence="1">Uncharacterized protein</fullName>
    </submittedName>
</protein>
<dbReference type="EMBL" id="BMTF01000020">
    <property type="protein sequence ID" value="GGV91926.1"/>
    <property type="molecule type" value="Genomic_DNA"/>
</dbReference>
<proteinExistence type="predicted"/>
<reference evidence="2" key="1">
    <citation type="journal article" date="2019" name="Int. J. Syst. Evol. Microbiol.">
        <title>The Global Catalogue of Microorganisms (GCM) 10K type strain sequencing project: providing services to taxonomists for standard genome sequencing and annotation.</title>
        <authorList>
            <consortium name="The Broad Institute Genomics Platform"/>
            <consortium name="The Broad Institute Genome Sequencing Center for Infectious Disease"/>
            <person name="Wu L."/>
            <person name="Ma J."/>
        </authorList>
    </citation>
    <scope>NUCLEOTIDE SEQUENCE [LARGE SCALE GENOMIC DNA]</scope>
    <source>
        <strain evidence="2">JCM 4376</strain>
    </source>
</reference>
<keyword evidence="2" id="KW-1185">Reference proteome</keyword>
<accession>A0ABQ2W743</accession>
<organism evidence="1 2">
    <name type="scientific">Streptomyces gelaticus</name>
    <dbReference type="NCBI Taxonomy" id="285446"/>
    <lineage>
        <taxon>Bacteria</taxon>
        <taxon>Bacillati</taxon>
        <taxon>Actinomycetota</taxon>
        <taxon>Actinomycetes</taxon>
        <taxon>Kitasatosporales</taxon>
        <taxon>Streptomycetaceae</taxon>
        <taxon>Streptomyces</taxon>
    </lineage>
</organism>
<sequence>MRRTAARVLPVSGAAIGPLPTVWRHGTVPAHRPEVVPMAAPATSLPAPSNLKRIVAASLIGTTIEWYDNSSDQSCDLLFSRH</sequence>